<dbReference type="EMBL" id="JBHULI010000022">
    <property type="protein sequence ID" value="MFD2532013.1"/>
    <property type="molecule type" value="Genomic_DNA"/>
</dbReference>
<keyword evidence="1" id="KW-0479">Metal-binding</keyword>
<comment type="caution">
    <text evidence="3">The sequence shown here is derived from an EMBL/GenBank/DDBJ whole genome shotgun (WGS) entry which is preliminary data.</text>
</comment>
<evidence type="ECO:0000313" key="4">
    <source>
        <dbReference type="Proteomes" id="UP001597460"/>
    </source>
</evidence>
<evidence type="ECO:0000259" key="2">
    <source>
        <dbReference type="Pfam" id="PF01557"/>
    </source>
</evidence>
<dbReference type="InterPro" id="IPR011234">
    <property type="entry name" value="Fumarylacetoacetase-like_C"/>
</dbReference>
<dbReference type="InterPro" id="IPR036663">
    <property type="entry name" value="Fumarylacetoacetase_C_sf"/>
</dbReference>
<dbReference type="Proteomes" id="UP001597460">
    <property type="component" value="Unassembled WGS sequence"/>
</dbReference>
<reference evidence="4" key="1">
    <citation type="journal article" date="2019" name="Int. J. Syst. Evol. Microbiol.">
        <title>The Global Catalogue of Microorganisms (GCM) 10K type strain sequencing project: providing services to taxonomists for standard genome sequencing and annotation.</title>
        <authorList>
            <consortium name="The Broad Institute Genomics Platform"/>
            <consortium name="The Broad Institute Genome Sequencing Center for Infectious Disease"/>
            <person name="Wu L."/>
            <person name="Ma J."/>
        </authorList>
    </citation>
    <scope>NUCLEOTIDE SEQUENCE [LARGE SCALE GENOMIC DNA]</scope>
    <source>
        <strain evidence="4">KCTC 52042</strain>
    </source>
</reference>
<evidence type="ECO:0000256" key="1">
    <source>
        <dbReference type="ARBA" id="ARBA00022723"/>
    </source>
</evidence>
<keyword evidence="4" id="KW-1185">Reference proteome</keyword>
<keyword evidence="3" id="KW-0378">Hydrolase</keyword>
<feature type="domain" description="Fumarylacetoacetase-like C-terminal" evidence="2">
    <location>
        <begin position="16"/>
        <end position="209"/>
    </location>
</feature>
<dbReference type="RefSeq" id="WP_390300062.1">
    <property type="nucleotide sequence ID" value="NZ_JBHULI010000022.1"/>
</dbReference>
<name>A0ABW5JHW0_9BACT</name>
<dbReference type="NCBIfam" id="NF007967">
    <property type="entry name" value="PRK10691.1"/>
    <property type="match status" value="1"/>
</dbReference>
<dbReference type="GO" id="GO:0016787">
    <property type="term" value="F:hydrolase activity"/>
    <property type="evidence" value="ECO:0007669"/>
    <property type="project" value="UniProtKB-KW"/>
</dbReference>
<dbReference type="SUPFAM" id="SSF56529">
    <property type="entry name" value="FAH"/>
    <property type="match status" value="1"/>
</dbReference>
<protein>
    <submittedName>
        <fullName evidence="3">Fumarylacetoacetate hydrolase family protein</fullName>
    </submittedName>
</protein>
<accession>A0ABW5JHW0</accession>
<evidence type="ECO:0000313" key="3">
    <source>
        <dbReference type="EMBL" id="MFD2532013.1"/>
    </source>
</evidence>
<organism evidence="3 4">
    <name type="scientific">Gracilimonas halophila</name>
    <dbReference type="NCBI Taxonomy" id="1834464"/>
    <lineage>
        <taxon>Bacteria</taxon>
        <taxon>Pseudomonadati</taxon>
        <taxon>Balneolota</taxon>
        <taxon>Balneolia</taxon>
        <taxon>Balneolales</taxon>
        <taxon>Balneolaceae</taxon>
        <taxon>Gracilimonas</taxon>
    </lineage>
</organism>
<sequence length="217" mass="23696">MRNPQIPGLELPVRNIYCIGRNYAQHAKEMGSPIPKMPLVFLKPLGTICYSDSTISIPSQSNDVHFEGEIVVAISKSGKNISQSNAEDHIAGYGVGIDFTARDIQAIAKKQGHPWSIAKGFDDFAPISEFLPSSEIEDINNMDLKLFQNGFVKQHGNSSEMIFPIPNLITFLSQIYTLHPGDLIFTGTPEGVGAVQSGDKLEVLLNNGIKSLTVNIK</sequence>
<dbReference type="PANTHER" id="PTHR11820">
    <property type="entry name" value="ACYLPYRUVASE"/>
    <property type="match status" value="1"/>
</dbReference>
<dbReference type="Pfam" id="PF01557">
    <property type="entry name" value="FAA_hydrolase"/>
    <property type="match status" value="1"/>
</dbReference>
<dbReference type="Gene3D" id="3.90.850.10">
    <property type="entry name" value="Fumarylacetoacetase-like, C-terminal domain"/>
    <property type="match status" value="1"/>
</dbReference>
<dbReference type="PANTHER" id="PTHR11820:SF7">
    <property type="entry name" value="ACYLPYRUVASE FAHD1, MITOCHONDRIAL"/>
    <property type="match status" value="1"/>
</dbReference>
<proteinExistence type="predicted"/>
<gene>
    <name evidence="3" type="ORF">ACFSVN_06120</name>
</gene>